<comment type="caution">
    <text evidence="2">The sequence shown here is derived from an EMBL/GenBank/DDBJ whole genome shotgun (WGS) entry which is preliminary data.</text>
</comment>
<organism evidence="2 3">
    <name type="scientific">Ecytonucleospora hepatopenaei</name>
    <dbReference type="NCBI Taxonomy" id="646526"/>
    <lineage>
        <taxon>Eukaryota</taxon>
        <taxon>Fungi</taxon>
        <taxon>Fungi incertae sedis</taxon>
        <taxon>Microsporidia</taxon>
        <taxon>Enterocytozoonidae</taxon>
        <taxon>Ecytonucleospora</taxon>
    </lineage>
</organism>
<dbReference type="VEuPathDB" id="MicrosporidiaDB:EHP00_1140"/>
<feature type="region of interest" description="Disordered" evidence="1">
    <location>
        <begin position="1"/>
        <end position="22"/>
    </location>
</feature>
<sequence length="118" mass="14056">MTEDSIPFTSSASQNLTTDYSQEGDKKIRSKYFSVNKQKTGFNECDVFLDTDLTCLVELVRSILKKRRYVSIFFYSKKSINPYDLENFKEKILENIFYYKEKKDKKENCLFEIIKIKL</sequence>
<evidence type="ECO:0000313" key="3">
    <source>
        <dbReference type="Proteomes" id="UP000192758"/>
    </source>
</evidence>
<dbReference type="AlphaFoldDB" id="A0A1W0E4K6"/>
<keyword evidence="3" id="KW-1185">Reference proteome</keyword>
<evidence type="ECO:0000256" key="1">
    <source>
        <dbReference type="SAM" id="MobiDB-lite"/>
    </source>
</evidence>
<proteinExistence type="predicted"/>
<feature type="compositionally biased region" description="Polar residues" evidence="1">
    <location>
        <begin position="7"/>
        <end position="21"/>
    </location>
</feature>
<gene>
    <name evidence="2" type="ORF">EHP00_1140</name>
</gene>
<reference evidence="2 3" key="1">
    <citation type="journal article" date="2017" name="Environ. Microbiol.">
        <title>Decay of the glycolytic pathway and adaptation to intranuclear parasitism within Enterocytozoonidae microsporidia.</title>
        <authorList>
            <person name="Wiredu Boakye D."/>
            <person name="Jaroenlak P."/>
            <person name="Prachumwat A."/>
            <person name="Williams T.A."/>
            <person name="Bateman K.S."/>
            <person name="Itsathitphaisarn O."/>
            <person name="Sritunyalucksana K."/>
            <person name="Paszkiewicz K.H."/>
            <person name="Moore K.A."/>
            <person name="Stentiford G.D."/>
            <person name="Williams B.A."/>
        </authorList>
    </citation>
    <scope>NUCLEOTIDE SEQUENCE [LARGE SCALE GENOMIC DNA]</scope>
    <source>
        <strain evidence="2 3">TH1</strain>
    </source>
</reference>
<dbReference type="EMBL" id="MNPJ01000022">
    <property type="protein sequence ID" value="OQS54132.1"/>
    <property type="molecule type" value="Genomic_DNA"/>
</dbReference>
<protein>
    <submittedName>
        <fullName evidence="2">Uncharacterized protein</fullName>
    </submittedName>
</protein>
<dbReference type="Proteomes" id="UP000192758">
    <property type="component" value="Unassembled WGS sequence"/>
</dbReference>
<evidence type="ECO:0000313" key="2">
    <source>
        <dbReference type="EMBL" id="OQS54132.1"/>
    </source>
</evidence>
<accession>A0A1W0E4K6</accession>
<name>A0A1W0E4K6_9MICR</name>